<evidence type="ECO:0000256" key="1">
    <source>
        <dbReference type="SAM" id="MobiDB-lite"/>
    </source>
</evidence>
<feature type="compositionally biased region" description="Low complexity" evidence="1">
    <location>
        <begin position="163"/>
        <end position="178"/>
    </location>
</feature>
<feature type="compositionally biased region" description="Polar residues" evidence="1">
    <location>
        <begin position="57"/>
        <end position="75"/>
    </location>
</feature>
<dbReference type="Proteomes" id="UP000807342">
    <property type="component" value="Unassembled WGS sequence"/>
</dbReference>
<dbReference type="InterPro" id="IPR011993">
    <property type="entry name" value="PH-like_dom_sf"/>
</dbReference>
<feature type="region of interest" description="Disordered" evidence="1">
    <location>
        <begin position="57"/>
        <end position="127"/>
    </location>
</feature>
<protein>
    <recommendedName>
        <fullName evidence="2">RanBD1 domain-containing protein</fullName>
    </recommendedName>
</protein>
<keyword evidence="4" id="KW-1185">Reference proteome</keyword>
<evidence type="ECO:0000313" key="3">
    <source>
        <dbReference type="EMBL" id="KAF9454414.1"/>
    </source>
</evidence>
<feature type="compositionally biased region" description="Basic and acidic residues" evidence="1">
    <location>
        <begin position="111"/>
        <end position="122"/>
    </location>
</feature>
<feature type="region of interest" description="Disordered" evidence="1">
    <location>
        <begin position="148"/>
        <end position="178"/>
    </location>
</feature>
<dbReference type="SUPFAM" id="SSF50729">
    <property type="entry name" value="PH domain-like"/>
    <property type="match status" value="1"/>
</dbReference>
<evidence type="ECO:0000313" key="4">
    <source>
        <dbReference type="Proteomes" id="UP000807342"/>
    </source>
</evidence>
<organism evidence="3 4">
    <name type="scientific">Macrolepiota fuliginosa MF-IS2</name>
    <dbReference type="NCBI Taxonomy" id="1400762"/>
    <lineage>
        <taxon>Eukaryota</taxon>
        <taxon>Fungi</taxon>
        <taxon>Dikarya</taxon>
        <taxon>Basidiomycota</taxon>
        <taxon>Agaricomycotina</taxon>
        <taxon>Agaricomycetes</taxon>
        <taxon>Agaricomycetidae</taxon>
        <taxon>Agaricales</taxon>
        <taxon>Agaricineae</taxon>
        <taxon>Agaricaceae</taxon>
        <taxon>Macrolepiota</taxon>
    </lineage>
</organism>
<gene>
    <name evidence="3" type="ORF">P691DRAFT_797195</name>
</gene>
<accession>A0A9P5XP76</accession>
<comment type="caution">
    <text evidence="3">The sequence shown here is derived from an EMBL/GenBank/DDBJ whole genome shotgun (WGS) entry which is preliminary data.</text>
</comment>
<proteinExistence type="predicted"/>
<feature type="region of interest" description="Disordered" evidence="1">
    <location>
        <begin position="295"/>
        <end position="335"/>
    </location>
</feature>
<sequence>MFPVSDFNFMVAGIATFAATVGYTYARGKLNNTTAGPPSNTEIGNDVMSAVQEKVEPSQSEILATAGPSSTSLNPPTRRGSLKRKEPHDGFEDEETNLAHIYPRKRCRTPSTDKDKGKKPTREWTPSFSEDVSVEDWIFIHHINSPNAVVNEPPRTPSPGAPTPAAEVSDSPLLTTTSIPPTEEVISEEPTPVLKEMEIQREQTPIATPVEDKAETKSVEATTPEANLARPNPFATLAFAPTSPFPKVSLQKPIGSPFKSRGFADFAGTKSAFGTFTSSQASSSKHDRPIWTVANNSTSDARPESKEEEEEAEHAITQATPTTKPIKDRVTGEENEDVEMELKGVKLFVKRGDGPFAEGIVGHLKLLADRTTLDERLLFRREPLWKVSMNIRISPSVRCSYDSTENILRIVIQEPVAESQMDAEKDEKSPLGIVVYAMKPGRACPKQDFKEFSETLIKNSRLKLSSSA</sequence>
<dbReference type="OrthoDB" id="2357150at2759"/>
<dbReference type="EMBL" id="MU151054">
    <property type="protein sequence ID" value="KAF9454414.1"/>
    <property type="molecule type" value="Genomic_DNA"/>
</dbReference>
<reference evidence="3" key="1">
    <citation type="submission" date="2020-11" db="EMBL/GenBank/DDBJ databases">
        <authorList>
            <consortium name="DOE Joint Genome Institute"/>
            <person name="Ahrendt S."/>
            <person name="Riley R."/>
            <person name="Andreopoulos W."/>
            <person name="Labutti K."/>
            <person name="Pangilinan J."/>
            <person name="Ruiz-Duenas F.J."/>
            <person name="Barrasa J.M."/>
            <person name="Sanchez-Garcia M."/>
            <person name="Camarero S."/>
            <person name="Miyauchi S."/>
            <person name="Serrano A."/>
            <person name="Linde D."/>
            <person name="Babiker R."/>
            <person name="Drula E."/>
            <person name="Ayuso-Fernandez I."/>
            <person name="Pacheco R."/>
            <person name="Padilla G."/>
            <person name="Ferreira P."/>
            <person name="Barriuso J."/>
            <person name="Kellner H."/>
            <person name="Castanera R."/>
            <person name="Alfaro M."/>
            <person name="Ramirez L."/>
            <person name="Pisabarro A.G."/>
            <person name="Kuo A."/>
            <person name="Tritt A."/>
            <person name="Lipzen A."/>
            <person name="He G."/>
            <person name="Yan M."/>
            <person name="Ng V."/>
            <person name="Cullen D."/>
            <person name="Martin F."/>
            <person name="Rosso M.-N."/>
            <person name="Henrissat B."/>
            <person name="Hibbett D."/>
            <person name="Martinez A.T."/>
            <person name="Grigoriev I.V."/>
        </authorList>
    </citation>
    <scope>NUCLEOTIDE SEQUENCE</scope>
    <source>
        <strain evidence="3">MF-IS2</strain>
    </source>
</reference>
<dbReference type="AlphaFoldDB" id="A0A9P5XP76"/>
<name>A0A9P5XP76_9AGAR</name>
<dbReference type="PROSITE" id="PS50196">
    <property type="entry name" value="RANBD1"/>
    <property type="match status" value="1"/>
</dbReference>
<dbReference type="InterPro" id="IPR000156">
    <property type="entry name" value="Ran_bind_dom"/>
</dbReference>
<feature type="region of interest" description="Disordered" evidence="1">
    <location>
        <begin position="203"/>
        <end position="232"/>
    </location>
</feature>
<feature type="domain" description="RanBD1" evidence="2">
    <location>
        <begin position="331"/>
        <end position="458"/>
    </location>
</feature>
<dbReference type="Gene3D" id="2.30.29.30">
    <property type="entry name" value="Pleckstrin-homology domain (PH domain)/Phosphotyrosine-binding domain (PTB)"/>
    <property type="match status" value="1"/>
</dbReference>
<evidence type="ECO:0000259" key="2">
    <source>
        <dbReference type="PROSITE" id="PS50196"/>
    </source>
</evidence>